<reference evidence="1 2" key="1">
    <citation type="journal article" date="2020" name="Cell">
        <title>Large-Scale Comparative Analyses of Tick Genomes Elucidate Their Genetic Diversity and Vector Capacities.</title>
        <authorList>
            <consortium name="Tick Genome and Microbiome Consortium (TIGMIC)"/>
            <person name="Jia N."/>
            <person name="Wang J."/>
            <person name="Shi W."/>
            <person name="Du L."/>
            <person name="Sun Y."/>
            <person name="Zhan W."/>
            <person name="Jiang J.F."/>
            <person name="Wang Q."/>
            <person name="Zhang B."/>
            <person name="Ji P."/>
            <person name="Bell-Sakyi L."/>
            <person name="Cui X.M."/>
            <person name="Yuan T.T."/>
            <person name="Jiang B.G."/>
            <person name="Yang W.F."/>
            <person name="Lam T.T."/>
            <person name="Chang Q.C."/>
            <person name="Ding S.J."/>
            <person name="Wang X.J."/>
            <person name="Zhu J.G."/>
            <person name="Ruan X.D."/>
            <person name="Zhao L."/>
            <person name="Wei J.T."/>
            <person name="Ye R.Z."/>
            <person name="Que T.C."/>
            <person name="Du C.H."/>
            <person name="Zhou Y.H."/>
            <person name="Cheng J.X."/>
            <person name="Dai P.F."/>
            <person name="Guo W.B."/>
            <person name="Han X.H."/>
            <person name="Huang E.J."/>
            <person name="Li L.F."/>
            <person name="Wei W."/>
            <person name="Gao Y.C."/>
            <person name="Liu J.Z."/>
            <person name="Shao H.Z."/>
            <person name="Wang X."/>
            <person name="Wang C.C."/>
            <person name="Yang T.C."/>
            <person name="Huo Q.B."/>
            <person name="Li W."/>
            <person name="Chen H.Y."/>
            <person name="Chen S.E."/>
            <person name="Zhou L.G."/>
            <person name="Ni X.B."/>
            <person name="Tian J.H."/>
            <person name="Sheng Y."/>
            <person name="Liu T."/>
            <person name="Pan Y.S."/>
            <person name="Xia L.Y."/>
            <person name="Li J."/>
            <person name="Zhao F."/>
            <person name="Cao W.C."/>
        </authorList>
    </citation>
    <scope>NUCLEOTIDE SEQUENCE [LARGE SCALE GENOMIC DNA]</scope>
    <source>
        <strain evidence="1">Iper-2018</strain>
    </source>
</reference>
<organism evidence="1 2">
    <name type="scientific">Ixodes persulcatus</name>
    <name type="common">Taiga tick</name>
    <dbReference type="NCBI Taxonomy" id="34615"/>
    <lineage>
        <taxon>Eukaryota</taxon>
        <taxon>Metazoa</taxon>
        <taxon>Ecdysozoa</taxon>
        <taxon>Arthropoda</taxon>
        <taxon>Chelicerata</taxon>
        <taxon>Arachnida</taxon>
        <taxon>Acari</taxon>
        <taxon>Parasitiformes</taxon>
        <taxon>Ixodida</taxon>
        <taxon>Ixodoidea</taxon>
        <taxon>Ixodidae</taxon>
        <taxon>Ixodinae</taxon>
        <taxon>Ixodes</taxon>
    </lineage>
</organism>
<keyword evidence="2" id="KW-1185">Reference proteome</keyword>
<feature type="non-terminal residue" evidence="1">
    <location>
        <position position="470"/>
    </location>
</feature>
<evidence type="ECO:0000313" key="2">
    <source>
        <dbReference type="Proteomes" id="UP000805193"/>
    </source>
</evidence>
<name>A0AC60NS48_IXOPE</name>
<sequence>MPPRVCMAENCGNDLVNCGMPIHKFPSDEKLRALWIRLAQTRIAGDEADEASANALCLQHQCHRSGLASDPRVSCLDTTLVALEAAKWVVFGLILVFGRIQLARRKVSRDPWGPRWTLLDLTFTLLVVGSAVLIAMNGCYGLSTGWSSRFIEVKSLRLMSANFAMALSLVTIAGISWCRLLRCSYSSAFSCALLGVLATVAVTDMVLLEQSLFTQQEVLVLDESLGRSRVVLTVAAAILLTGSFLVAGLSDSQNGKSLSLMKKDPLALYDEDNMAPFARIFVVVLYPKNVRRRAHFAVAVLRILWIDIFRMLLCTFVYFACLFIKIPLMELIIDSCDTTERFVSVLLYIATSAAEWLVTCYQNELTSIFGNRILSLLRGTIFKKMSLLSPTARAANPPGYVLSILGVDCMQISLACYSFCYPLCGTLCFPLLVYMLYERVGVMPTLCCGAYLLCALLLLVPVTRLQNALW</sequence>
<gene>
    <name evidence="1" type="ORF">HPB47_012997</name>
</gene>
<proteinExistence type="predicted"/>
<protein>
    <submittedName>
        <fullName evidence="1">Uncharacterized protein</fullName>
    </submittedName>
</protein>
<accession>A0AC60NS48</accession>
<dbReference type="EMBL" id="JABSTQ010011581">
    <property type="protein sequence ID" value="KAG0409889.1"/>
    <property type="molecule type" value="Genomic_DNA"/>
</dbReference>
<evidence type="ECO:0000313" key="1">
    <source>
        <dbReference type="EMBL" id="KAG0409889.1"/>
    </source>
</evidence>
<comment type="caution">
    <text evidence="1">The sequence shown here is derived from an EMBL/GenBank/DDBJ whole genome shotgun (WGS) entry which is preliminary data.</text>
</comment>
<dbReference type="Proteomes" id="UP000805193">
    <property type="component" value="Unassembled WGS sequence"/>
</dbReference>